<proteinExistence type="predicted"/>
<sequence length="110" mass="11754">MAEPTLVQVFGTNATQTATQLVISKTDLVTVGLTPSATNTAESLMVAILQFAKAELNTTKQETNTDIQVTILDDATPTIIVRNNANYRQLGLTINLETPDTGSGVDPDNY</sequence>
<dbReference type="EMBL" id="NTFS01000192">
    <property type="protein sequence ID" value="PAX52856.1"/>
    <property type="molecule type" value="Genomic_DNA"/>
</dbReference>
<reference evidence="1 2" key="1">
    <citation type="submission" date="2017-08" db="EMBL/GenBank/DDBJ databases">
        <title>Draft genome sequence of filamentous cyanobacterium Calothrix elsteri CCALA 953.</title>
        <authorList>
            <person name="Gagunashvili A.N."/>
            <person name="Elster J."/>
            <person name="Andresson O.S."/>
        </authorList>
    </citation>
    <scope>NUCLEOTIDE SEQUENCE [LARGE SCALE GENOMIC DNA]</scope>
    <source>
        <strain evidence="1 2">CCALA 953</strain>
    </source>
</reference>
<organism evidence="1 2">
    <name type="scientific">Brunnivagina elsteri CCALA 953</name>
    <dbReference type="NCBI Taxonomy" id="987040"/>
    <lineage>
        <taxon>Bacteria</taxon>
        <taxon>Bacillati</taxon>
        <taxon>Cyanobacteriota</taxon>
        <taxon>Cyanophyceae</taxon>
        <taxon>Nostocales</taxon>
        <taxon>Calotrichaceae</taxon>
        <taxon>Brunnivagina</taxon>
    </lineage>
</organism>
<accession>A0A2A2TGQ9</accession>
<evidence type="ECO:0000313" key="2">
    <source>
        <dbReference type="Proteomes" id="UP000218238"/>
    </source>
</evidence>
<protein>
    <submittedName>
        <fullName evidence="1">Uncharacterized protein</fullName>
    </submittedName>
</protein>
<dbReference type="RefSeq" id="WP_095722838.1">
    <property type="nucleotide sequence ID" value="NZ_NTFS01000192.1"/>
</dbReference>
<dbReference type="Proteomes" id="UP000218238">
    <property type="component" value="Unassembled WGS sequence"/>
</dbReference>
<dbReference type="AlphaFoldDB" id="A0A2A2TGQ9"/>
<keyword evidence="2" id="KW-1185">Reference proteome</keyword>
<gene>
    <name evidence="1" type="ORF">CK510_17005</name>
</gene>
<comment type="caution">
    <text evidence="1">The sequence shown here is derived from an EMBL/GenBank/DDBJ whole genome shotgun (WGS) entry which is preliminary data.</text>
</comment>
<name>A0A2A2TGQ9_9CYAN</name>
<dbReference type="OrthoDB" id="488854at2"/>
<evidence type="ECO:0000313" key="1">
    <source>
        <dbReference type="EMBL" id="PAX52856.1"/>
    </source>
</evidence>